<dbReference type="InterPro" id="IPR036983">
    <property type="entry name" value="AIM24_sf"/>
</dbReference>
<evidence type="ECO:0000313" key="8">
    <source>
        <dbReference type="EMBL" id="KAG5928724.1"/>
    </source>
</evidence>
<dbReference type="OrthoDB" id="5295771at2759"/>
<dbReference type="EMBL" id="SRPY01000101">
    <property type="protein sequence ID" value="KAG5928724.1"/>
    <property type="molecule type" value="Genomic_DNA"/>
</dbReference>
<evidence type="ECO:0000256" key="4">
    <source>
        <dbReference type="ARBA" id="ARBA00022946"/>
    </source>
</evidence>
<evidence type="ECO:0000256" key="6">
    <source>
        <dbReference type="RuleBase" id="RU363045"/>
    </source>
</evidence>
<gene>
    <name evidence="8" type="ORF">E4U42_000088</name>
</gene>
<dbReference type="AlphaFoldDB" id="A0A8K0JAK5"/>
<dbReference type="InterPro" id="IPR016031">
    <property type="entry name" value="Trp_RNA-bd_attenuator-like_dom"/>
</dbReference>
<evidence type="ECO:0000256" key="1">
    <source>
        <dbReference type="ARBA" id="ARBA00004173"/>
    </source>
</evidence>
<dbReference type="PANTHER" id="PTHR36959:SF2">
    <property type="entry name" value="ALTERED INHERITANCE OF MITOCHONDRIA PROTEIN 24, MITOCHONDRIAL"/>
    <property type="match status" value="1"/>
</dbReference>
<proteinExistence type="inferred from homology"/>
<name>A0A8K0JAK5_9HYPO</name>
<evidence type="ECO:0000256" key="7">
    <source>
        <dbReference type="SAM" id="MobiDB-lite"/>
    </source>
</evidence>
<reference evidence="8" key="1">
    <citation type="journal article" date="2020" name="bioRxiv">
        <title>Whole genome comparisons of ergot fungi reveals the divergence and evolution of species within the genus Claviceps are the result of varying mechanisms driving genome evolution and host range expansion.</title>
        <authorList>
            <person name="Wyka S.A."/>
            <person name="Mondo S.J."/>
            <person name="Liu M."/>
            <person name="Dettman J."/>
            <person name="Nalam V."/>
            <person name="Broders K.D."/>
        </authorList>
    </citation>
    <scope>NUCLEOTIDE SEQUENCE</scope>
    <source>
        <strain evidence="8">CCC 489</strain>
    </source>
</reference>
<evidence type="ECO:0000256" key="3">
    <source>
        <dbReference type="ARBA" id="ARBA00013287"/>
    </source>
</evidence>
<comment type="caution">
    <text evidence="8">The sequence shown here is derived from an EMBL/GenBank/DDBJ whole genome shotgun (WGS) entry which is preliminary data.</text>
</comment>
<dbReference type="PANTHER" id="PTHR36959">
    <property type="entry name" value="ALTERED INHERITANCE OF MITOCHONDRIA PROTEIN 24, MITOCHONDRIAL"/>
    <property type="match status" value="1"/>
</dbReference>
<feature type="compositionally biased region" description="Basic and acidic residues" evidence="7">
    <location>
        <begin position="398"/>
        <end position="415"/>
    </location>
</feature>
<keyword evidence="9" id="KW-1185">Reference proteome</keyword>
<sequence>MMRASSSIVRTSAHGLRQPRTKAAFVCWQCRRIQISAAPSTDSPEGTRDAFGASFRSSRDMAGEPGLPSIPGKDILKTALLTVLLQDAQFEVLGSPYSMLSATLSASQKLYTRRGTLVAVAGKSDNAQSTLSLLNPLPRAALGVPFLYQRISSTTPITALIASKSPTTTLSVLHLDGTTDWIVSQRNALLAWTGHTLTLSSRIQRKLAVAHWGSTHLTGRGLAALSAPGQVYRLTLDDDEEFVAHPGSVVAYAVSRNAPQPFRFKSTSLRLQIPSLTGWLPETEFARTVRNSAVYKSLAAAWYSVRTMARRTIWGDRLFLQFKGPATILLSSRGVRAADVLSREQIDEIADAPAEALPAAMERARTPTGLLEKDLPPKEGHHDQGDVPSKLHMAPVQKDGKVAFEEGKQLKDSLR</sequence>
<dbReference type="GO" id="GO:0007007">
    <property type="term" value="P:inner mitochondrial membrane organization"/>
    <property type="evidence" value="ECO:0007669"/>
    <property type="project" value="TreeGrafter"/>
</dbReference>
<protein>
    <recommendedName>
        <fullName evidence="3 6">Altered inheritance of mitochondria protein 24, mitochondrial</fullName>
    </recommendedName>
</protein>
<feature type="region of interest" description="Disordered" evidence="7">
    <location>
        <begin position="365"/>
        <end position="415"/>
    </location>
</feature>
<dbReference type="InterPro" id="IPR002838">
    <property type="entry name" value="AIM24"/>
</dbReference>
<keyword evidence="4" id="KW-0809">Transit peptide</keyword>
<dbReference type="Gene3D" id="3.60.160.10">
    <property type="entry name" value="Mitochondrial biogenesis AIM24"/>
    <property type="match status" value="1"/>
</dbReference>
<organism evidence="8 9">
    <name type="scientific">Claviceps africana</name>
    <dbReference type="NCBI Taxonomy" id="83212"/>
    <lineage>
        <taxon>Eukaryota</taxon>
        <taxon>Fungi</taxon>
        <taxon>Dikarya</taxon>
        <taxon>Ascomycota</taxon>
        <taxon>Pezizomycotina</taxon>
        <taxon>Sordariomycetes</taxon>
        <taxon>Hypocreomycetidae</taxon>
        <taxon>Hypocreales</taxon>
        <taxon>Clavicipitaceae</taxon>
        <taxon>Claviceps</taxon>
    </lineage>
</organism>
<evidence type="ECO:0000313" key="9">
    <source>
        <dbReference type="Proteomes" id="UP000811619"/>
    </source>
</evidence>
<dbReference type="SUPFAM" id="SSF51219">
    <property type="entry name" value="TRAP-like"/>
    <property type="match status" value="1"/>
</dbReference>
<feature type="compositionally biased region" description="Basic and acidic residues" evidence="7">
    <location>
        <begin position="371"/>
        <end position="385"/>
    </location>
</feature>
<comment type="similarity">
    <text evidence="2 6">Belongs to the AIM24 family.</text>
</comment>
<keyword evidence="5 6" id="KW-0496">Mitochondrion</keyword>
<evidence type="ECO:0000256" key="5">
    <source>
        <dbReference type="ARBA" id="ARBA00023128"/>
    </source>
</evidence>
<dbReference type="Pfam" id="PF01987">
    <property type="entry name" value="AIM24"/>
    <property type="match status" value="1"/>
</dbReference>
<evidence type="ECO:0000256" key="2">
    <source>
        <dbReference type="ARBA" id="ARBA00009322"/>
    </source>
</evidence>
<accession>A0A8K0JAK5</accession>
<dbReference type="GO" id="GO:0005743">
    <property type="term" value="C:mitochondrial inner membrane"/>
    <property type="evidence" value="ECO:0007669"/>
    <property type="project" value="TreeGrafter"/>
</dbReference>
<dbReference type="Proteomes" id="UP000811619">
    <property type="component" value="Unassembled WGS sequence"/>
</dbReference>
<comment type="subcellular location">
    <subcellularLocation>
        <location evidence="1 6">Mitochondrion</location>
    </subcellularLocation>
</comment>